<name>A0ABP9YS59_9FUNG</name>
<gene>
    <name evidence="1" type="ORF">MFLAVUS_003112</name>
</gene>
<comment type="caution">
    <text evidence="1">The sequence shown here is derived from an EMBL/GenBank/DDBJ whole genome shotgun (WGS) entry which is preliminary data.</text>
</comment>
<organism evidence="1 2">
    <name type="scientific">Mucor flavus</name>
    <dbReference type="NCBI Taxonomy" id="439312"/>
    <lineage>
        <taxon>Eukaryota</taxon>
        <taxon>Fungi</taxon>
        <taxon>Fungi incertae sedis</taxon>
        <taxon>Mucoromycota</taxon>
        <taxon>Mucoromycotina</taxon>
        <taxon>Mucoromycetes</taxon>
        <taxon>Mucorales</taxon>
        <taxon>Mucorineae</taxon>
        <taxon>Mucoraceae</taxon>
        <taxon>Mucor</taxon>
    </lineage>
</organism>
<evidence type="ECO:0000313" key="1">
    <source>
        <dbReference type="EMBL" id="GAA5809699.1"/>
    </source>
</evidence>
<evidence type="ECO:0000313" key="2">
    <source>
        <dbReference type="Proteomes" id="UP001473302"/>
    </source>
</evidence>
<sequence>MGQRSKFYKSTTYAMYCAASVFIDDHTSRPLIIFTYSDIDDNQKVFSDGKVASSLFKLIAIKVVQHKQEATISKEEIKDLISRAKDEKKG</sequence>
<proteinExistence type="predicted"/>
<protein>
    <submittedName>
        <fullName evidence="1">Uncharacterized protein</fullName>
    </submittedName>
</protein>
<dbReference type="Proteomes" id="UP001473302">
    <property type="component" value="Unassembled WGS sequence"/>
</dbReference>
<reference evidence="1 2" key="1">
    <citation type="submission" date="2024-04" db="EMBL/GenBank/DDBJ databases">
        <title>genome sequences of Mucor flavus KT1a and Helicostylum pulchrum KT1b strains isolated from the surface of a dry-aged beef.</title>
        <authorList>
            <person name="Toyotome T."/>
            <person name="Hosono M."/>
            <person name="Torimaru M."/>
            <person name="Fukuda K."/>
            <person name="Mikami N."/>
        </authorList>
    </citation>
    <scope>NUCLEOTIDE SEQUENCE [LARGE SCALE GENOMIC DNA]</scope>
    <source>
        <strain evidence="1 2">KT1a</strain>
    </source>
</reference>
<keyword evidence="2" id="KW-1185">Reference proteome</keyword>
<dbReference type="EMBL" id="BAABUK010000005">
    <property type="protein sequence ID" value="GAA5809699.1"/>
    <property type="molecule type" value="Genomic_DNA"/>
</dbReference>
<accession>A0ABP9YS59</accession>